<dbReference type="AlphaFoldDB" id="A0A0L0EPM2"/>
<dbReference type="PATRIC" id="fig|43658.6.peg.1327"/>
<reference evidence="2" key="1">
    <citation type="submission" date="2015-07" db="EMBL/GenBank/DDBJ databases">
        <title>Draft genome sequence of a Pseudoalteromonas rubra strain, OCN096, isolated from Kaneohe Bay, Oahu, Hawaii.</title>
        <authorList>
            <person name="Beurmann S."/>
            <person name="Ushijima B."/>
            <person name="Belcaid M."/>
            <person name="Callahan S.M."/>
            <person name="Aeby G.S."/>
        </authorList>
    </citation>
    <scope>NUCLEOTIDE SEQUENCE [LARGE SCALE GENOMIC DNA]</scope>
    <source>
        <strain evidence="2">OCN096</strain>
    </source>
</reference>
<dbReference type="EMBL" id="LFZX01000163">
    <property type="protein sequence ID" value="KNC66325.1"/>
    <property type="molecule type" value="Genomic_DNA"/>
</dbReference>
<sequence>MNIVPPKEIEKEWANYEKLKDSGLRKQANKALLTVIEEIQNGNKHRMKEFLLSLFDDALTKFSETRIQQPLFVKCILPILVQGLKAGLAREITYIVRANECGFGDEIFKELGELSNEELLKSALASEPGNIEAINLLANEYVSILDFGAHHLPSGLVIELDYAKRVISESAAFILKHRDNIHENIIKEHQYYSSLYTDYQKWKAEEKNLDFAGWCSKNKLEYSWVTAVYYEK</sequence>
<accession>A0A0L0EPM2</accession>
<evidence type="ECO:0000313" key="1">
    <source>
        <dbReference type="EMBL" id="KNC66325.1"/>
    </source>
</evidence>
<evidence type="ECO:0000313" key="2">
    <source>
        <dbReference type="Proteomes" id="UP000036850"/>
    </source>
</evidence>
<comment type="caution">
    <text evidence="1">The sequence shown here is derived from an EMBL/GenBank/DDBJ whole genome shotgun (WGS) entry which is preliminary data.</text>
</comment>
<dbReference type="OrthoDB" id="9813770at2"/>
<gene>
    <name evidence="1" type="ORF">AC626_17700</name>
</gene>
<organism evidence="1 2">
    <name type="scientific">Pseudoalteromonas rubra</name>
    <dbReference type="NCBI Taxonomy" id="43658"/>
    <lineage>
        <taxon>Bacteria</taxon>
        <taxon>Pseudomonadati</taxon>
        <taxon>Pseudomonadota</taxon>
        <taxon>Gammaproteobacteria</taxon>
        <taxon>Alteromonadales</taxon>
        <taxon>Pseudoalteromonadaceae</taxon>
        <taxon>Pseudoalteromonas</taxon>
    </lineage>
</organism>
<dbReference type="Proteomes" id="UP000036850">
    <property type="component" value="Unassembled WGS sequence"/>
</dbReference>
<name>A0A0L0EPM2_9GAMM</name>
<protein>
    <submittedName>
        <fullName evidence="1">Uncharacterized protein</fullName>
    </submittedName>
</protein>
<proteinExistence type="predicted"/>